<organism evidence="1 2">
    <name type="scientific">Cyclobacterium jeungdonense</name>
    <dbReference type="NCBI Taxonomy" id="708087"/>
    <lineage>
        <taxon>Bacteria</taxon>
        <taxon>Pseudomonadati</taxon>
        <taxon>Bacteroidota</taxon>
        <taxon>Cytophagia</taxon>
        <taxon>Cytophagales</taxon>
        <taxon>Cyclobacteriaceae</taxon>
        <taxon>Cyclobacterium</taxon>
    </lineage>
</organism>
<dbReference type="RefSeq" id="WP_163384382.1">
    <property type="nucleotide sequence ID" value="NZ_JAUFQS010000007.1"/>
</dbReference>
<dbReference type="Gene3D" id="2.120.10.30">
    <property type="entry name" value="TolB, C-terminal domain"/>
    <property type="match status" value="1"/>
</dbReference>
<evidence type="ECO:0000313" key="1">
    <source>
        <dbReference type="EMBL" id="MDN3687943.1"/>
    </source>
</evidence>
<name>A0ABT8C8I8_9BACT</name>
<dbReference type="Proteomes" id="UP001236663">
    <property type="component" value="Unassembled WGS sequence"/>
</dbReference>
<keyword evidence="1" id="KW-0067">ATP-binding</keyword>
<reference evidence="2" key="1">
    <citation type="journal article" date="2019" name="Int. J. Syst. Evol. Microbiol.">
        <title>The Global Catalogue of Microorganisms (GCM) 10K type strain sequencing project: providing services to taxonomists for standard genome sequencing and annotation.</title>
        <authorList>
            <consortium name="The Broad Institute Genomics Platform"/>
            <consortium name="The Broad Institute Genome Sequencing Center for Infectious Disease"/>
            <person name="Wu L."/>
            <person name="Ma J."/>
        </authorList>
    </citation>
    <scope>NUCLEOTIDE SEQUENCE [LARGE SCALE GENOMIC DNA]</scope>
    <source>
        <strain evidence="2">CECT 7706</strain>
    </source>
</reference>
<dbReference type="EMBL" id="JAUFQS010000007">
    <property type="protein sequence ID" value="MDN3687943.1"/>
    <property type="molecule type" value="Genomic_DNA"/>
</dbReference>
<dbReference type="InterPro" id="IPR011042">
    <property type="entry name" value="6-blade_b-propeller_TolB-like"/>
</dbReference>
<gene>
    <name evidence="1" type="ORF">QWZ15_08890</name>
</gene>
<dbReference type="GO" id="GO:0005524">
    <property type="term" value="F:ATP binding"/>
    <property type="evidence" value="ECO:0007669"/>
    <property type="project" value="UniProtKB-KW"/>
</dbReference>
<accession>A0ABT8C8I8</accession>
<comment type="caution">
    <text evidence="1">The sequence shown here is derived from an EMBL/GenBank/DDBJ whole genome shotgun (WGS) entry which is preliminary data.</text>
</comment>
<proteinExistence type="predicted"/>
<keyword evidence="2" id="KW-1185">Reference proteome</keyword>
<dbReference type="PROSITE" id="PS51257">
    <property type="entry name" value="PROKAR_LIPOPROTEIN"/>
    <property type="match status" value="1"/>
</dbReference>
<keyword evidence="1" id="KW-0547">Nucleotide-binding</keyword>
<protein>
    <submittedName>
        <fullName evidence="1">ATP-binding protein</fullName>
    </submittedName>
</protein>
<dbReference type="SUPFAM" id="SSF63829">
    <property type="entry name" value="Calcium-dependent phosphotriesterase"/>
    <property type="match status" value="1"/>
</dbReference>
<evidence type="ECO:0000313" key="2">
    <source>
        <dbReference type="Proteomes" id="UP001236663"/>
    </source>
</evidence>
<sequence length="299" mass="32719">MKYSTNPGTPTLYAFGILLFLGISCSPSSTNEEREETTISENTQQEPSMELLWETSEDLTTNESVHYEESDGVLYVANIEGGPDEKDGVGSLSKVSIDGEILERDWVTGLNAPKGMVVKGDFLYVTDIDRLVEVELATGEINQTFEIEDAVFLNDAASDGEKVYFSDMRTNTIHYLEEGNIHTFATDQNSINGLQVGSDGTVYGLDSEGLKQYSSDGSFEIINAEVTGGDGLIVIDENTFIASRWGGEIFLIQNGEATKILDTTAEESNTADIGFIPDENIVLVPTFFKNKVAAYKLSY</sequence>